<sequence>MFFNPGIVYMLASVSLSAIAVVVHFHISHLSLPFPPPLTMATTMLPLAAFLNAYVYPNLLLASSTSTHRLSPTRLAPLVLQATQALVTAVLATALLLRGLVPSSAVVEALLEGRQPWAKAMKATSALDLAVVLAVGLMQLLGLLLMRERTVWWTALRTQDWKADDEGRLLASAVDEDGRGVTVRCRGGRGLVLRGGGLLRAR</sequence>
<keyword evidence="1" id="KW-0812">Transmembrane</keyword>
<keyword evidence="1" id="KW-1133">Transmembrane helix</keyword>
<name>A0A8H4Q4T6_9HYPO</name>
<accession>A0A8H4Q4T6</accession>
<keyword evidence="3" id="KW-1185">Reference proteome</keyword>
<proteinExistence type="predicted"/>
<dbReference type="AlphaFoldDB" id="A0A8H4Q4T6"/>
<dbReference type="OrthoDB" id="71600at2759"/>
<evidence type="ECO:0000256" key="1">
    <source>
        <dbReference type="SAM" id="Phobius"/>
    </source>
</evidence>
<comment type="caution">
    <text evidence="2">The sequence shown here is derived from an EMBL/GenBank/DDBJ whole genome shotgun (WGS) entry which is preliminary data.</text>
</comment>
<protein>
    <submittedName>
        <fullName evidence="2">Tetraspanin Tsp3</fullName>
    </submittedName>
</protein>
<reference evidence="2 3" key="1">
    <citation type="journal article" date="2020" name="G3 (Bethesda)">
        <title>Genetic Underpinnings of Host Manipulation by Ophiocordyceps as Revealed by Comparative Transcriptomics.</title>
        <authorList>
            <person name="Will I."/>
            <person name="Das B."/>
            <person name="Trinh T."/>
            <person name="Brachmann A."/>
            <person name="Ohm R.A."/>
            <person name="de Bekker C."/>
        </authorList>
    </citation>
    <scope>NUCLEOTIDE SEQUENCE [LARGE SCALE GENOMIC DNA]</scope>
    <source>
        <strain evidence="2 3">EC05</strain>
    </source>
</reference>
<keyword evidence="1" id="KW-0472">Membrane</keyword>
<feature type="transmembrane region" description="Helical" evidence="1">
    <location>
        <begin position="7"/>
        <end position="27"/>
    </location>
</feature>
<feature type="transmembrane region" description="Helical" evidence="1">
    <location>
        <begin position="39"/>
        <end position="57"/>
    </location>
</feature>
<organism evidence="2 3">
    <name type="scientific">Ophiocordyceps camponoti-floridani</name>
    <dbReference type="NCBI Taxonomy" id="2030778"/>
    <lineage>
        <taxon>Eukaryota</taxon>
        <taxon>Fungi</taxon>
        <taxon>Dikarya</taxon>
        <taxon>Ascomycota</taxon>
        <taxon>Pezizomycotina</taxon>
        <taxon>Sordariomycetes</taxon>
        <taxon>Hypocreomycetidae</taxon>
        <taxon>Hypocreales</taxon>
        <taxon>Ophiocordycipitaceae</taxon>
        <taxon>Ophiocordyceps</taxon>
    </lineage>
</organism>
<feature type="transmembrane region" description="Helical" evidence="1">
    <location>
        <begin position="126"/>
        <end position="146"/>
    </location>
</feature>
<gene>
    <name evidence="2" type="ORF">GQ602_004988</name>
</gene>
<feature type="transmembrane region" description="Helical" evidence="1">
    <location>
        <begin position="78"/>
        <end position="101"/>
    </location>
</feature>
<evidence type="ECO:0000313" key="2">
    <source>
        <dbReference type="EMBL" id="KAF4585683.1"/>
    </source>
</evidence>
<dbReference type="Proteomes" id="UP000562929">
    <property type="component" value="Unassembled WGS sequence"/>
</dbReference>
<evidence type="ECO:0000313" key="3">
    <source>
        <dbReference type="Proteomes" id="UP000562929"/>
    </source>
</evidence>
<dbReference type="EMBL" id="JAACLJ010000005">
    <property type="protein sequence ID" value="KAF4585683.1"/>
    <property type="molecule type" value="Genomic_DNA"/>
</dbReference>